<evidence type="ECO:0000256" key="4">
    <source>
        <dbReference type="ARBA" id="ARBA00022603"/>
    </source>
</evidence>
<dbReference type="GO" id="GO:0005829">
    <property type="term" value="C:cytosol"/>
    <property type="evidence" value="ECO:0007669"/>
    <property type="project" value="TreeGrafter"/>
</dbReference>
<evidence type="ECO:0000256" key="7">
    <source>
        <dbReference type="PIRNR" id="PIRNR016305"/>
    </source>
</evidence>
<keyword evidence="5 7" id="KW-0808">Transferase</keyword>
<keyword evidence="4 7" id="KW-0489">Methyltransferase</keyword>
<evidence type="ECO:0000313" key="9">
    <source>
        <dbReference type="EMBL" id="CAI9722753.1"/>
    </source>
</evidence>
<dbReference type="SUPFAM" id="SSF53335">
    <property type="entry name" value="S-adenosyl-L-methionine-dependent methyltransferases"/>
    <property type="match status" value="1"/>
</dbReference>
<dbReference type="FunFam" id="3.40.50.150:FF:000092">
    <property type="entry name" value="Leucine carboxyl methyltransferase 1"/>
    <property type="match status" value="1"/>
</dbReference>
<dbReference type="InterPro" id="IPR016651">
    <property type="entry name" value="LCMT1"/>
</dbReference>
<evidence type="ECO:0000256" key="8">
    <source>
        <dbReference type="PIRSR" id="PIRSR016305-1"/>
    </source>
</evidence>
<evidence type="ECO:0000256" key="5">
    <source>
        <dbReference type="ARBA" id="ARBA00022679"/>
    </source>
</evidence>
<feature type="binding site" evidence="8">
    <location>
        <begin position="150"/>
        <end position="151"/>
    </location>
    <ligand>
        <name>S-adenosyl-L-methionine</name>
        <dbReference type="ChEBI" id="CHEBI:59789"/>
    </ligand>
</feature>
<dbReference type="PANTHER" id="PTHR13600">
    <property type="entry name" value="LEUCINE CARBOXYL METHYLTRANSFERASE"/>
    <property type="match status" value="1"/>
</dbReference>
<dbReference type="Gene3D" id="3.40.50.150">
    <property type="entry name" value="Vaccinia Virus protein VP39"/>
    <property type="match status" value="1"/>
</dbReference>
<dbReference type="EC" id="2.1.1.233" evidence="7"/>
<gene>
    <name evidence="9" type="ORF">OCTVUL_1B022276</name>
</gene>
<evidence type="ECO:0000256" key="1">
    <source>
        <dbReference type="ARBA" id="ARBA00000724"/>
    </source>
</evidence>
<dbReference type="GO" id="GO:0009966">
    <property type="term" value="P:regulation of signal transduction"/>
    <property type="evidence" value="ECO:0007669"/>
    <property type="project" value="UniProtKB-ARBA"/>
</dbReference>
<accession>A0AA36F554</accession>
<dbReference type="InterPro" id="IPR007213">
    <property type="entry name" value="Ppm1/Ppm2/Tcmp"/>
</dbReference>
<dbReference type="GO" id="GO:0032259">
    <property type="term" value="P:methylation"/>
    <property type="evidence" value="ECO:0007669"/>
    <property type="project" value="UniProtKB-KW"/>
</dbReference>
<evidence type="ECO:0000313" key="10">
    <source>
        <dbReference type="Proteomes" id="UP001162480"/>
    </source>
</evidence>
<evidence type="ECO:0000256" key="2">
    <source>
        <dbReference type="ARBA" id="ARBA00003455"/>
    </source>
</evidence>
<comment type="function">
    <text evidence="2 7">Methylates the carboxyl group of the C-terminal leucine residue of protein phosphatase 2A catalytic subunits to form alpha-leucine ester residues.</text>
</comment>
<dbReference type="Proteomes" id="UP001162480">
    <property type="component" value="Chromosome 5"/>
</dbReference>
<dbReference type="PANTHER" id="PTHR13600:SF33">
    <property type="entry name" value="LEUCINE CARBOXYL METHYLTRANSFERASE 1"/>
    <property type="match status" value="1"/>
</dbReference>
<proteinExistence type="inferred from homology"/>
<dbReference type="AlphaFoldDB" id="A0AA36F554"/>
<protein>
    <recommendedName>
        <fullName evidence="7">Leucine carboxyl methyltransferase 1</fullName>
        <ecNumber evidence="7">2.1.1.233</ecNumber>
    </recommendedName>
</protein>
<dbReference type="EMBL" id="OX597818">
    <property type="protein sequence ID" value="CAI9722753.1"/>
    <property type="molecule type" value="Genomic_DNA"/>
</dbReference>
<feature type="binding site" evidence="8">
    <location>
        <position position="79"/>
    </location>
    <ligand>
        <name>S-adenosyl-L-methionine</name>
        <dbReference type="ChEBI" id="CHEBI:59789"/>
    </ligand>
</feature>
<keyword evidence="10" id="KW-1185">Reference proteome</keyword>
<organism evidence="9 10">
    <name type="scientific">Octopus vulgaris</name>
    <name type="common">Common octopus</name>
    <dbReference type="NCBI Taxonomy" id="6645"/>
    <lineage>
        <taxon>Eukaryota</taxon>
        <taxon>Metazoa</taxon>
        <taxon>Spiralia</taxon>
        <taxon>Lophotrochozoa</taxon>
        <taxon>Mollusca</taxon>
        <taxon>Cephalopoda</taxon>
        <taxon>Coleoidea</taxon>
        <taxon>Octopodiformes</taxon>
        <taxon>Octopoda</taxon>
        <taxon>Incirrata</taxon>
        <taxon>Octopodidae</taxon>
        <taxon>Octopus</taxon>
    </lineage>
</organism>
<feature type="binding site" evidence="8">
    <location>
        <position position="177"/>
    </location>
    <ligand>
        <name>S-adenosyl-L-methionine</name>
        <dbReference type="ChEBI" id="CHEBI:59789"/>
    </ligand>
</feature>
<dbReference type="InterPro" id="IPR029063">
    <property type="entry name" value="SAM-dependent_MTases_sf"/>
</dbReference>
<comment type="catalytic activity">
    <reaction evidence="1 7">
        <text>[phosphatase 2A protein]-C-terminal L-leucine + S-adenosyl-L-methionine = [phosphatase 2A protein]-C-terminal L-leucine methyl ester + S-adenosyl-L-homocysteine</text>
        <dbReference type="Rhea" id="RHEA:48544"/>
        <dbReference type="Rhea" id="RHEA-COMP:12134"/>
        <dbReference type="Rhea" id="RHEA-COMP:12135"/>
        <dbReference type="ChEBI" id="CHEBI:57856"/>
        <dbReference type="ChEBI" id="CHEBI:59789"/>
        <dbReference type="ChEBI" id="CHEBI:90516"/>
        <dbReference type="ChEBI" id="CHEBI:90517"/>
        <dbReference type="EC" id="2.1.1.233"/>
    </reaction>
</comment>
<feature type="binding site" evidence="8">
    <location>
        <position position="54"/>
    </location>
    <ligand>
        <name>S-adenosyl-L-methionine</name>
        <dbReference type="ChEBI" id="CHEBI:59789"/>
    </ligand>
</feature>
<comment type="similarity">
    <text evidence="3 7">Belongs to the methyltransferase superfamily. LCMT family.</text>
</comment>
<name>A0AA36F554_OCTVU</name>
<dbReference type="GO" id="GO:0018423">
    <property type="term" value="F:protein C-terminal leucine carboxyl O-methyltransferase activity"/>
    <property type="evidence" value="ECO:0007669"/>
    <property type="project" value="UniProtKB-EC"/>
</dbReference>
<sequence length="315" mass="36498">MASDEAVMSTNDDASQCKRFAVDKGYWIDPYISMLAMRGTDIHTPEINRGYYARVKGIHLLLEKFLKHTQCNCQVINLGAGYDTTFWQFKDKNLIPKSYIEVDFQSVTAKKCHYIKSRKRLLQNLTSEDGEIKFDHYDLHSDIYHLIGADLRNVNELEAKLKSCNVDYTLPTVFVTECVLVYMETNHSNNLIKWIADNFQTAFFINYEQVHMNDKFGQIMICNLKARQCDLPGVSACTDFQSQTQRFLTNGWEVADMVEMTHVYASLPQADVQRIEKVEFLDEHELLQQLLSHYCITYAFKDPNKIGLYTVNFSP</sequence>
<dbReference type="Pfam" id="PF04072">
    <property type="entry name" value="LCM"/>
    <property type="match status" value="1"/>
</dbReference>
<keyword evidence="6 7" id="KW-0949">S-adenosyl-L-methionine</keyword>
<evidence type="ECO:0000256" key="3">
    <source>
        <dbReference type="ARBA" id="ARBA00010703"/>
    </source>
</evidence>
<evidence type="ECO:0000256" key="6">
    <source>
        <dbReference type="ARBA" id="ARBA00022691"/>
    </source>
</evidence>
<reference evidence="9" key="1">
    <citation type="submission" date="2023-08" db="EMBL/GenBank/DDBJ databases">
        <authorList>
            <person name="Alioto T."/>
            <person name="Alioto T."/>
            <person name="Gomez Garrido J."/>
        </authorList>
    </citation>
    <scope>NUCLEOTIDE SEQUENCE</scope>
</reference>
<dbReference type="PIRSF" id="PIRSF016305">
    <property type="entry name" value="LCM_mtfrase"/>
    <property type="match status" value="1"/>
</dbReference>